<organism evidence="2 3">
    <name type="scientific">Streptomyces ambofaciens (strain ATCC 23877 / 3486 / DSM 40053 / JCM 4204 / NBRC 12836 / NRRL B-2516)</name>
    <dbReference type="NCBI Taxonomy" id="278992"/>
    <lineage>
        <taxon>Bacteria</taxon>
        <taxon>Bacillati</taxon>
        <taxon>Actinomycetota</taxon>
        <taxon>Actinomycetes</taxon>
        <taxon>Kitasatosporales</taxon>
        <taxon>Streptomycetaceae</taxon>
        <taxon>Streptomyces</taxon>
    </lineage>
</organism>
<gene>
    <name evidence="2" type="ORF">SAM23877_p071</name>
</gene>
<sequence>MTAPTPVRAAKPRITYPRPPLTRDHRALFREAAYQDGQPYADELLEDDEDEPLN</sequence>
<feature type="region of interest" description="Disordered" evidence="1">
    <location>
        <begin position="1"/>
        <end position="21"/>
    </location>
</feature>
<evidence type="ECO:0000256" key="1">
    <source>
        <dbReference type="SAM" id="MobiDB-lite"/>
    </source>
</evidence>
<protein>
    <submittedName>
        <fullName evidence="2">Uncharacterized protein</fullName>
    </submittedName>
</protein>
<geneLocation type="plasmid" evidence="2 3">
    <name>pSAM1</name>
</geneLocation>
<dbReference type="AlphaFoldDB" id="A0A0K2B5U7"/>
<dbReference type="KEGG" id="samb:SAM23877_p071"/>
<proteinExistence type="predicted"/>
<keyword evidence="2" id="KW-0614">Plasmid</keyword>
<accession>A0A0K2B5U7</accession>
<dbReference type="EMBL" id="CP012383">
    <property type="protein sequence ID" value="AKZ60780.1"/>
    <property type="molecule type" value="Genomic_DNA"/>
</dbReference>
<dbReference type="Proteomes" id="UP000061018">
    <property type="component" value="Plasmid pSAM1"/>
</dbReference>
<name>A0A0K2B5U7_STRA7</name>
<dbReference type="RefSeq" id="WP_159042065.1">
    <property type="nucleotide sequence ID" value="NZ_CP012383.1"/>
</dbReference>
<evidence type="ECO:0000313" key="2">
    <source>
        <dbReference type="EMBL" id="AKZ60780.1"/>
    </source>
</evidence>
<evidence type="ECO:0000313" key="3">
    <source>
        <dbReference type="Proteomes" id="UP000061018"/>
    </source>
</evidence>
<reference evidence="3" key="1">
    <citation type="journal article" date="2015" name="J. Biotechnol.">
        <title>Complete genome sequence of Streptomyces ambofaciens ATCC 23877, the spiramycin producer.</title>
        <authorList>
            <person name="Thibessard A."/>
            <person name="Haas D."/>
            <person name="Gerbaud C."/>
            <person name="Aigle B."/>
            <person name="Lautru S."/>
            <person name="Pernodet J.L."/>
            <person name="Leblond P."/>
        </authorList>
    </citation>
    <scope>NUCLEOTIDE SEQUENCE [LARGE SCALE GENOMIC DNA]</scope>
    <source>
        <strain evidence="3">ATCC 23877 / 3486 / DSM 40053 / JCM 4204 / NBRC 12836 / NRRL B-2516</strain>
        <plasmid evidence="3">pSAM1</plasmid>
    </source>
</reference>